<reference evidence="1" key="1">
    <citation type="submission" date="2022-12" db="EMBL/GenBank/DDBJ databases">
        <authorList>
            <person name="Petersen C."/>
        </authorList>
    </citation>
    <scope>NUCLEOTIDE SEQUENCE</scope>
    <source>
        <strain evidence="1">IBT 30728</strain>
    </source>
</reference>
<keyword evidence="2" id="KW-1185">Reference proteome</keyword>
<organism evidence="1 2">
    <name type="scientific">Penicillium diatomitis</name>
    <dbReference type="NCBI Taxonomy" id="2819901"/>
    <lineage>
        <taxon>Eukaryota</taxon>
        <taxon>Fungi</taxon>
        <taxon>Dikarya</taxon>
        <taxon>Ascomycota</taxon>
        <taxon>Pezizomycotina</taxon>
        <taxon>Eurotiomycetes</taxon>
        <taxon>Eurotiomycetidae</taxon>
        <taxon>Eurotiales</taxon>
        <taxon>Aspergillaceae</taxon>
        <taxon>Penicillium</taxon>
    </lineage>
</organism>
<dbReference type="GeneID" id="81628494"/>
<gene>
    <name evidence="1" type="ORF">N7539_008649</name>
</gene>
<protein>
    <submittedName>
        <fullName evidence="1">Uncharacterized protein</fullName>
    </submittedName>
</protein>
<dbReference type="RefSeq" id="XP_056786626.1">
    <property type="nucleotide sequence ID" value="XM_056938244.1"/>
</dbReference>
<evidence type="ECO:0000313" key="1">
    <source>
        <dbReference type="EMBL" id="KAJ5472080.1"/>
    </source>
</evidence>
<sequence>MSTRDTLAMDSLGQDARMLLRRRLELQNQLQAPPTELEEYARALSSMSVDMNAQYTVQLLTYGTRLKLAIIFWHFNDPDLIRGFLRSPINKKVWESLYADYLAYSQQTIPYLEFIQSFDFLLSPQLPKRLASPKSRGTGYNPPRTRLEQKVRFELPRR</sequence>
<dbReference type="Proteomes" id="UP001148312">
    <property type="component" value="Unassembled WGS sequence"/>
</dbReference>
<dbReference type="EMBL" id="JAPWDQ010000013">
    <property type="protein sequence ID" value="KAJ5472080.1"/>
    <property type="molecule type" value="Genomic_DNA"/>
</dbReference>
<proteinExistence type="predicted"/>
<accession>A0A9W9WR00</accession>
<name>A0A9W9WR00_9EURO</name>
<evidence type="ECO:0000313" key="2">
    <source>
        <dbReference type="Proteomes" id="UP001148312"/>
    </source>
</evidence>
<reference evidence="1" key="2">
    <citation type="journal article" date="2023" name="IMA Fungus">
        <title>Comparative genomic study of the Penicillium genus elucidates a diverse pangenome and 15 lateral gene transfer events.</title>
        <authorList>
            <person name="Petersen C."/>
            <person name="Sorensen T."/>
            <person name="Nielsen M.R."/>
            <person name="Sondergaard T.E."/>
            <person name="Sorensen J.L."/>
            <person name="Fitzpatrick D.A."/>
            <person name="Frisvad J.C."/>
            <person name="Nielsen K.L."/>
        </authorList>
    </citation>
    <scope>NUCLEOTIDE SEQUENCE</scope>
    <source>
        <strain evidence="1">IBT 30728</strain>
    </source>
</reference>
<comment type="caution">
    <text evidence="1">The sequence shown here is derived from an EMBL/GenBank/DDBJ whole genome shotgun (WGS) entry which is preliminary data.</text>
</comment>
<dbReference type="AlphaFoldDB" id="A0A9W9WR00"/>